<evidence type="ECO:0000313" key="3">
    <source>
        <dbReference type="Proteomes" id="UP000326924"/>
    </source>
</evidence>
<gene>
    <name evidence="2" type="ORF">FN846DRAFT_969081</name>
</gene>
<feature type="region of interest" description="Disordered" evidence="1">
    <location>
        <begin position="1"/>
        <end position="37"/>
    </location>
</feature>
<dbReference type="Proteomes" id="UP000326924">
    <property type="component" value="Unassembled WGS sequence"/>
</dbReference>
<name>A0A5J5EK27_9PEZI</name>
<dbReference type="InParanoid" id="A0A5J5EK27"/>
<evidence type="ECO:0000256" key="1">
    <source>
        <dbReference type="SAM" id="MobiDB-lite"/>
    </source>
</evidence>
<organism evidence="2 3">
    <name type="scientific">Sphaerosporella brunnea</name>
    <dbReference type="NCBI Taxonomy" id="1250544"/>
    <lineage>
        <taxon>Eukaryota</taxon>
        <taxon>Fungi</taxon>
        <taxon>Dikarya</taxon>
        <taxon>Ascomycota</taxon>
        <taxon>Pezizomycotina</taxon>
        <taxon>Pezizomycetes</taxon>
        <taxon>Pezizales</taxon>
        <taxon>Pyronemataceae</taxon>
        <taxon>Sphaerosporella</taxon>
    </lineage>
</organism>
<accession>A0A5J5EK27</accession>
<reference evidence="2 3" key="1">
    <citation type="submission" date="2019-09" db="EMBL/GenBank/DDBJ databases">
        <title>Draft genome of the ectomycorrhizal ascomycete Sphaerosporella brunnea.</title>
        <authorList>
            <consortium name="DOE Joint Genome Institute"/>
            <person name="Benucci G.M."/>
            <person name="Marozzi G."/>
            <person name="Antonielli L."/>
            <person name="Sanchez S."/>
            <person name="Marco P."/>
            <person name="Wang X."/>
            <person name="Falini L.B."/>
            <person name="Barry K."/>
            <person name="Haridas S."/>
            <person name="Lipzen A."/>
            <person name="Labutti K."/>
            <person name="Grigoriev I.V."/>
            <person name="Murat C."/>
            <person name="Martin F."/>
            <person name="Albertini E."/>
            <person name="Donnini D."/>
            <person name="Bonito G."/>
        </authorList>
    </citation>
    <scope>NUCLEOTIDE SEQUENCE [LARGE SCALE GENOMIC DNA]</scope>
    <source>
        <strain evidence="2 3">Sb_GMNB300</strain>
    </source>
</reference>
<evidence type="ECO:0000313" key="2">
    <source>
        <dbReference type="EMBL" id="KAA8895543.1"/>
    </source>
</evidence>
<proteinExistence type="predicted"/>
<comment type="caution">
    <text evidence="2">The sequence shown here is derived from an EMBL/GenBank/DDBJ whole genome shotgun (WGS) entry which is preliminary data.</text>
</comment>
<sequence length="140" mass="15670">MAGSTESSERGPGETRPSPTEAGPSGPQYVDLGKDFSKDLDWTNDPSDLYLDTYFDPAKPNLGKDFQIVGLKPVIKQKEGETFLLQDGNGRFYVWNEYEGGMYRFEKALKVQDAVNEVLEGVQLNSVDIARIYTPDRRQG</sequence>
<protein>
    <submittedName>
        <fullName evidence="2">Uncharacterized protein</fullName>
    </submittedName>
</protein>
<keyword evidence="3" id="KW-1185">Reference proteome</keyword>
<dbReference type="OrthoDB" id="5055014at2759"/>
<dbReference type="EMBL" id="VXIS01000258">
    <property type="protein sequence ID" value="KAA8895543.1"/>
    <property type="molecule type" value="Genomic_DNA"/>
</dbReference>
<dbReference type="AlphaFoldDB" id="A0A5J5EK27"/>